<keyword evidence="3" id="KW-1185">Reference proteome</keyword>
<accession>A0A8X6YB85</accession>
<comment type="caution">
    <text evidence="2">The sequence shown here is derived from an EMBL/GenBank/DDBJ whole genome shotgun (WGS) entry which is preliminary data.</text>
</comment>
<protein>
    <submittedName>
        <fullName evidence="2">Uncharacterized protein</fullName>
    </submittedName>
</protein>
<gene>
    <name evidence="2" type="ORF">TNIN_197321</name>
</gene>
<sequence>MGGDPRDDQRPSSMFTAQGCQVHAI</sequence>
<dbReference type="Proteomes" id="UP000886998">
    <property type="component" value="Unassembled WGS sequence"/>
</dbReference>
<feature type="region of interest" description="Disordered" evidence="1">
    <location>
        <begin position="1"/>
        <end position="25"/>
    </location>
</feature>
<name>A0A8X6YB85_9ARAC</name>
<proteinExistence type="predicted"/>
<organism evidence="2 3">
    <name type="scientific">Trichonephila inaurata madagascariensis</name>
    <dbReference type="NCBI Taxonomy" id="2747483"/>
    <lineage>
        <taxon>Eukaryota</taxon>
        <taxon>Metazoa</taxon>
        <taxon>Ecdysozoa</taxon>
        <taxon>Arthropoda</taxon>
        <taxon>Chelicerata</taxon>
        <taxon>Arachnida</taxon>
        <taxon>Araneae</taxon>
        <taxon>Araneomorphae</taxon>
        <taxon>Entelegynae</taxon>
        <taxon>Araneoidea</taxon>
        <taxon>Nephilidae</taxon>
        <taxon>Trichonephila</taxon>
        <taxon>Trichonephila inaurata</taxon>
    </lineage>
</organism>
<evidence type="ECO:0000313" key="3">
    <source>
        <dbReference type="Proteomes" id="UP000886998"/>
    </source>
</evidence>
<dbReference type="EMBL" id="BMAV01017431">
    <property type="protein sequence ID" value="GFY69068.1"/>
    <property type="molecule type" value="Genomic_DNA"/>
</dbReference>
<feature type="compositionally biased region" description="Basic and acidic residues" evidence="1">
    <location>
        <begin position="1"/>
        <end position="10"/>
    </location>
</feature>
<reference evidence="2" key="1">
    <citation type="submission" date="2020-08" db="EMBL/GenBank/DDBJ databases">
        <title>Multicomponent nature underlies the extraordinary mechanical properties of spider dragline silk.</title>
        <authorList>
            <person name="Kono N."/>
            <person name="Nakamura H."/>
            <person name="Mori M."/>
            <person name="Yoshida Y."/>
            <person name="Ohtoshi R."/>
            <person name="Malay A.D."/>
            <person name="Moran D.A.P."/>
            <person name="Tomita M."/>
            <person name="Numata K."/>
            <person name="Arakawa K."/>
        </authorList>
    </citation>
    <scope>NUCLEOTIDE SEQUENCE</scope>
</reference>
<evidence type="ECO:0000313" key="2">
    <source>
        <dbReference type="EMBL" id="GFY69068.1"/>
    </source>
</evidence>
<dbReference type="AlphaFoldDB" id="A0A8X6YB85"/>
<feature type="non-terminal residue" evidence="2">
    <location>
        <position position="25"/>
    </location>
</feature>
<evidence type="ECO:0000256" key="1">
    <source>
        <dbReference type="SAM" id="MobiDB-lite"/>
    </source>
</evidence>